<dbReference type="NCBIfam" id="TIGR01840">
    <property type="entry name" value="esterase_phb"/>
    <property type="match status" value="1"/>
</dbReference>
<dbReference type="InterPro" id="IPR010126">
    <property type="entry name" value="Esterase_phb"/>
</dbReference>
<dbReference type="PROSITE" id="PS51164">
    <property type="entry name" value="CBM1_2"/>
    <property type="match status" value="1"/>
</dbReference>
<organism evidence="7 8">
    <name type="scientific">Diaporthe vaccinii</name>
    <dbReference type="NCBI Taxonomy" id="105482"/>
    <lineage>
        <taxon>Eukaryota</taxon>
        <taxon>Fungi</taxon>
        <taxon>Dikarya</taxon>
        <taxon>Ascomycota</taxon>
        <taxon>Pezizomycotina</taxon>
        <taxon>Sordariomycetes</taxon>
        <taxon>Sordariomycetidae</taxon>
        <taxon>Diaporthales</taxon>
        <taxon>Diaporthaceae</taxon>
        <taxon>Diaporthe</taxon>
        <taxon>Diaporthe eres species complex</taxon>
    </lineage>
</organism>
<dbReference type="PROSITE" id="PS00562">
    <property type="entry name" value="CBM1_1"/>
    <property type="match status" value="1"/>
</dbReference>
<comment type="subcellular location">
    <subcellularLocation>
        <location evidence="4">Secreted</location>
    </subcellularLocation>
</comment>
<keyword evidence="2" id="KW-0732">Signal</keyword>
<feature type="region of interest" description="Disordered" evidence="5">
    <location>
        <begin position="336"/>
        <end position="365"/>
    </location>
</feature>
<dbReference type="Proteomes" id="UP001600888">
    <property type="component" value="Unassembled WGS sequence"/>
</dbReference>
<keyword evidence="3 4" id="KW-0378">Hydrolase</keyword>
<keyword evidence="8" id="KW-1185">Reference proteome</keyword>
<dbReference type="PANTHER" id="PTHR43037">
    <property type="entry name" value="UNNAMED PRODUCT-RELATED"/>
    <property type="match status" value="1"/>
</dbReference>
<dbReference type="InterPro" id="IPR029058">
    <property type="entry name" value="AB_hydrolase_fold"/>
</dbReference>
<dbReference type="Gene3D" id="3.40.50.1820">
    <property type="entry name" value="alpha/beta hydrolase"/>
    <property type="match status" value="1"/>
</dbReference>
<feature type="region of interest" description="Disordered" evidence="5">
    <location>
        <begin position="1"/>
        <end position="31"/>
    </location>
</feature>
<dbReference type="SMART" id="SM00236">
    <property type="entry name" value="fCBD"/>
    <property type="match status" value="1"/>
</dbReference>
<evidence type="ECO:0000256" key="3">
    <source>
        <dbReference type="ARBA" id="ARBA00022801"/>
    </source>
</evidence>
<feature type="domain" description="CBM1" evidence="6">
    <location>
        <begin position="367"/>
        <end position="403"/>
    </location>
</feature>
<accession>A0ABR4E8Y4</accession>
<dbReference type="InterPro" id="IPR050955">
    <property type="entry name" value="Plant_Biomass_Hydrol_Est"/>
</dbReference>
<name>A0ABR4E8Y4_9PEZI</name>
<sequence length="403" mass="43169">MRSTEGSRKQSAWPNKGKCRSEHSRPSPTRPRCCQVECGPQIKGTDDPLNASSFPSLWALALVSLALGAEPVPRATFTEVTNYGTNPTGTRMWLYVPKNLAAKPAVIVGIHWCSGSAQAYYQGSQWARYSETYGFVVIYPQTPYTRDNCWDVASKMTLTHGGGGASNSIANMVDFVATQYGADRSRVFATGISSGAMMTNVLAATYPDVFAAGIAYAGVPAGCFMSADDIPGFWNSTCSMGQSAWTQQQWTNVVKNIADETLNVQNYYETIKQWTGVFGYSTTAISTTANDPRSPYTKYVFGDKFQAFLGTGVSHSIDVFPEEDLKWFGFTTPVSPTSAPGTSTTTSQASATTSSASATTTAAGGSGTAPHWAQCGGNGWTGATACASPYTCVKVNDWYFQCQ</sequence>
<evidence type="ECO:0000256" key="2">
    <source>
        <dbReference type="ARBA" id="ARBA00022729"/>
    </source>
</evidence>
<evidence type="ECO:0000256" key="5">
    <source>
        <dbReference type="SAM" id="MobiDB-lite"/>
    </source>
</evidence>
<keyword evidence="4" id="KW-0624">Polysaccharide degradation</keyword>
<comment type="similarity">
    <text evidence="4">Belongs to the carbohydrate esterase 1 (CE1) family.</text>
</comment>
<proteinExistence type="inferred from homology"/>
<dbReference type="Pfam" id="PF00734">
    <property type="entry name" value="CBM_1"/>
    <property type="match status" value="1"/>
</dbReference>
<comment type="caution">
    <text evidence="7">The sequence shown here is derived from an EMBL/GenBank/DDBJ whole genome shotgun (WGS) entry which is preliminary data.</text>
</comment>
<dbReference type="SUPFAM" id="SSF53474">
    <property type="entry name" value="alpha/beta-Hydrolases"/>
    <property type="match status" value="2"/>
</dbReference>
<evidence type="ECO:0000313" key="7">
    <source>
        <dbReference type="EMBL" id="KAL2278816.1"/>
    </source>
</evidence>
<protein>
    <recommendedName>
        <fullName evidence="4">Carboxylic ester hydrolase</fullName>
        <ecNumber evidence="4">3.1.1.-</ecNumber>
    </recommendedName>
</protein>
<feature type="compositionally biased region" description="Low complexity" evidence="5">
    <location>
        <begin position="336"/>
        <end position="363"/>
    </location>
</feature>
<evidence type="ECO:0000256" key="1">
    <source>
        <dbReference type="ARBA" id="ARBA00022487"/>
    </source>
</evidence>
<reference evidence="7 8" key="1">
    <citation type="submission" date="2024-03" db="EMBL/GenBank/DDBJ databases">
        <title>A high-quality draft genome sequence of Diaporthe vaccinii, a causative agent of upright dieback and viscid rot disease in cranberry plants.</title>
        <authorList>
            <person name="Sarrasin M."/>
            <person name="Lang B.F."/>
            <person name="Burger G."/>
        </authorList>
    </citation>
    <scope>NUCLEOTIDE SEQUENCE [LARGE SCALE GENOMIC DNA]</scope>
    <source>
        <strain evidence="7 8">IS7</strain>
    </source>
</reference>
<gene>
    <name evidence="7" type="ORF">FJTKL_14155</name>
</gene>
<evidence type="ECO:0000256" key="4">
    <source>
        <dbReference type="RuleBase" id="RU367147"/>
    </source>
</evidence>
<dbReference type="EC" id="3.1.1.-" evidence="4"/>
<dbReference type="InterPro" id="IPR000254">
    <property type="entry name" value="CBD"/>
</dbReference>
<evidence type="ECO:0000259" key="6">
    <source>
        <dbReference type="PROSITE" id="PS51164"/>
    </source>
</evidence>
<evidence type="ECO:0000313" key="8">
    <source>
        <dbReference type="Proteomes" id="UP001600888"/>
    </source>
</evidence>
<keyword evidence="4" id="KW-0964">Secreted</keyword>
<comment type="function">
    <text evidence="4">Esterase involved in the hydrolysis of xylan, a major structural heterogeneous polysaccharide found in plant biomass representing the second most abundant polysaccharide in the biosphere, after cellulose.</text>
</comment>
<dbReference type="PANTHER" id="PTHR43037:SF5">
    <property type="entry name" value="FERULOYL ESTERASE"/>
    <property type="match status" value="1"/>
</dbReference>
<dbReference type="Pfam" id="PF10503">
    <property type="entry name" value="Esterase_PHB"/>
    <property type="match status" value="1"/>
</dbReference>
<keyword evidence="1 4" id="KW-0719">Serine esterase</keyword>
<dbReference type="EMBL" id="JBAWTH010000082">
    <property type="protein sequence ID" value="KAL2278816.1"/>
    <property type="molecule type" value="Genomic_DNA"/>
</dbReference>
<keyword evidence="4" id="KW-0119">Carbohydrate metabolism</keyword>